<evidence type="ECO:0000259" key="1">
    <source>
        <dbReference type="SMART" id="SM00382"/>
    </source>
</evidence>
<comment type="caution">
    <text evidence="2">The sequence shown here is derived from an EMBL/GenBank/DDBJ whole genome shotgun (WGS) entry which is preliminary data.</text>
</comment>
<dbReference type="PANTHER" id="PTHR42759:SF1">
    <property type="entry name" value="MAGNESIUM-CHELATASE SUBUNIT CHLD"/>
    <property type="match status" value="1"/>
</dbReference>
<evidence type="ECO:0000313" key="2">
    <source>
        <dbReference type="EMBL" id="KGE85869.1"/>
    </source>
</evidence>
<organism evidence="2 3">
    <name type="scientific">Phaeodactylibacter xiamenensis</name>
    <dbReference type="NCBI Taxonomy" id="1524460"/>
    <lineage>
        <taxon>Bacteria</taxon>
        <taxon>Pseudomonadati</taxon>
        <taxon>Bacteroidota</taxon>
        <taxon>Saprospiria</taxon>
        <taxon>Saprospirales</taxon>
        <taxon>Haliscomenobacteraceae</taxon>
        <taxon>Phaeodactylibacter</taxon>
    </lineage>
</organism>
<accession>A0A098S0L0</accession>
<dbReference type="GO" id="GO:0016887">
    <property type="term" value="F:ATP hydrolysis activity"/>
    <property type="evidence" value="ECO:0007669"/>
    <property type="project" value="InterPro"/>
</dbReference>
<dbReference type="SMART" id="SM00382">
    <property type="entry name" value="AAA"/>
    <property type="match status" value="1"/>
</dbReference>
<dbReference type="EMBL" id="JPOS01000083">
    <property type="protein sequence ID" value="KGE85869.1"/>
    <property type="molecule type" value="Genomic_DNA"/>
</dbReference>
<dbReference type="InterPro" id="IPR050764">
    <property type="entry name" value="CbbQ/NirQ/NorQ/GpvN"/>
</dbReference>
<dbReference type="InterPro" id="IPR027417">
    <property type="entry name" value="P-loop_NTPase"/>
</dbReference>
<dbReference type="GO" id="GO:0005524">
    <property type="term" value="F:ATP binding"/>
    <property type="evidence" value="ECO:0007669"/>
    <property type="project" value="InterPro"/>
</dbReference>
<dbReference type="PANTHER" id="PTHR42759">
    <property type="entry name" value="MOXR FAMILY PROTEIN"/>
    <property type="match status" value="1"/>
</dbReference>
<dbReference type="AlphaFoldDB" id="A0A098S0L0"/>
<dbReference type="InterPro" id="IPR011704">
    <property type="entry name" value="ATPase_dyneun-rel_AAA"/>
</dbReference>
<dbReference type="STRING" id="1524460.IX84_24975"/>
<protein>
    <recommendedName>
        <fullName evidence="1">AAA+ ATPase domain-containing protein</fullName>
    </recommendedName>
</protein>
<sequence>MTGETSYKKYTGEGLKSGSKAWRARMGELPESEAAEFASRRALAPYRPSPKLVAAVEYARILRRPLLLRGAPGSGKTRLAEAVAYELYAEDWESHFFSWYIKSTTKAREGLYEYDHLGRLRDIEARRGGGDSAPMPPKTKYRTFGPMGEAFQSSTPGQPAVLLIDEIDKADIDFPNDLLRELEEQRFEIPDTKESIKAAHPPITIVTSNDEKELPNAFLRRCVFFYIDFPGPELLLEIAQVNARRLELEHQKPLPDGWLEKVVEQFQGLYQRMQANPNTEKLPSTSELLDWLRVLYYYFLTGQSAAPPLTDGELPHAEVLLKSLSDLQSNRQPDA</sequence>
<dbReference type="CDD" id="cd00009">
    <property type="entry name" value="AAA"/>
    <property type="match status" value="1"/>
</dbReference>
<keyword evidence="3" id="KW-1185">Reference proteome</keyword>
<feature type="domain" description="AAA+ ATPase" evidence="1">
    <location>
        <begin position="62"/>
        <end position="233"/>
    </location>
</feature>
<dbReference type="Proteomes" id="UP000029736">
    <property type="component" value="Unassembled WGS sequence"/>
</dbReference>
<evidence type="ECO:0000313" key="3">
    <source>
        <dbReference type="Proteomes" id="UP000029736"/>
    </source>
</evidence>
<dbReference type="InterPro" id="IPR003593">
    <property type="entry name" value="AAA+_ATPase"/>
</dbReference>
<proteinExistence type="predicted"/>
<dbReference type="Pfam" id="PF07728">
    <property type="entry name" value="AAA_5"/>
    <property type="match status" value="1"/>
</dbReference>
<dbReference type="Gene3D" id="3.40.50.300">
    <property type="entry name" value="P-loop containing nucleotide triphosphate hydrolases"/>
    <property type="match status" value="1"/>
</dbReference>
<name>A0A098S0L0_9BACT</name>
<dbReference type="SUPFAM" id="SSF52540">
    <property type="entry name" value="P-loop containing nucleoside triphosphate hydrolases"/>
    <property type="match status" value="1"/>
</dbReference>
<reference evidence="2 3" key="1">
    <citation type="journal article" date="2014" name="Int. J. Syst. Evol. Microbiol.">
        <title>Phaeodactylibacter xiamenensis gen. nov., sp. nov., a member of the family Saprospiraceae isolated from the marine alga Phaeodactylum tricornutum.</title>
        <authorList>
            <person name="Chen Z.Jr."/>
            <person name="Lei X."/>
            <person name="Lai Q."/>
            <person name="Li Y."/>
            <person name="Zhang B."/>
            <person name="Zhang J."/>
            <person name="Zhang H."/>
            <person name="Yang L."/>
            <person name="Zheng W."/>
            <person name="Tian Y."/>
            <person name="Yu Z."/>
            <person name="Xu H.Jr."/>
            <person name="Zheng T."/>
        </authorList>
    </citation>
    <scope>NUCLEOTIDE SEQUENCE [LARGE SCALE GENOMIC DNA]</scope>
    <source>
        <strain evidence="2 3">KD52</strain>
    </source>
</reference>
<gene>
    <name evidence="2" type="ORF">IX84_24975</name>
</gene>